<dbReference type="Gene3D" id="3.40.50.200">
    <property type="entry name" value="Peptidase S8/S53 domain"/>
    <property type="match status" value="1"/>
</dbReference>
<evidence type="ECO:0000313" key="10">
    <source>
        <dbReference type="Proteomes" id="UP000182987"/>
    </source>
</evidence>
<keyword evidence="5 8" id="KW-0720">Serine protease</keyword>
<keyword evidence="1 8" id="KW-0645">Protease</keyword>
<dbReference type="GO" id="GO:0006508">
    <property type="term" value="P:proteolysis"/>
    <property type="evidence" value="ECO:0007669"/>
    <property type="project" value="UniProtKB-KW"/>
</dbReference>
<evidence type="ECO:0000256" key="7">
    <source>
        <dbReference type="ARBA" id="ARBA00023145"/>
    </source>
</evidence>
<dbReference type="Pfam" id="PF09286">
    <property type="entry name" value="Pro-kuma_activ"/>
    <property type="match status" value="1"/>
</dbReference>
<dbReference type="PROSITE" id="PS51257">
    <property type="entry name" value="PROKAR_LIPOPROTEIN"/>
    <property type="match status" value="1"/>
</dbReference>
<gene>
    <name evidence="9" type="ORF">BJI69_19560</name>
</gene>
<evidence type="ECO:0000313" key="9">
    <source>
        <dbReference type="EMBL" id="APG05883.1"/>
    </source>
</evidence>
<comment type="cofactor">
    <cofactor evidence="8">
        <name>Ca(2+)</name>
        <dbReference type="ChEBI" id="CHEBI:29108"/>
    </cofactor>
    <text evidence="8">Binds 1 Ca(2+) ion per subunit.</text>
</comment>
<evidence type="ECO:0000256" key="1">
    <source>
        <dbReference type="ARBA" id="ARBA00022670"/>
    </source>
</evidence>
<name>A0A0G9HHP8_9GAMM</name>
<organism evidence="9 10">
    <name type="scientific">Luteibacter rhizovicinus DSM 16549</name>
    <dbReference type="NCBI Taxonomy" id="1440763"/>
    <lineage>
        <taxon>Bacteria</taxon>
        <taxon>Pseudomonadati</taxon>
        <taxon>Pseudomonadota</taxon>
        <taxon>Gammaproteobacteria</taxon>
        <taxon>Lysobacterales</taxon>
        <taxon>Rhodanobacteraceae</taxon>
        <taxon>Luteibacter</taxon>
    </lineage>
</organism>
<feature type="binding site" evidence="8">
    <location>
        <position position="655"/>
    </location>
    <ligand>
        <name>Ca(2+)</name>
        <dbReference type="ChEBI" id="CHEBI:29108"/>
    </ligand>
</feature>
<dbReference type="EMBL" id="CP017480">
    <property type="protein sequence ID" value="APG05883.1"/>
    <property type="molecule type" value="Genomic_DNA"/>
</dbReference>
<evidence type="ECO:0000256" key="5">
    <source>
        <dbReference type="ARBA" id="ARBA00022825"/>
    </source>
</evidence>
<dbReference type="InterPro" id="IPR030400">
    <property type="entry name" value="Sedolisin_dom"/>
</dbReference>
<dbReference type="PROSITE" id="PS00138">
    <property type="entry name" value="SUBTILASE_SER"/>
    <property type="match status" value="1"/>
</dbReference>
<dbReference type="InterPro" id="IPR000209">
    <property type="entry name" value="Peptidase_S8/S53_dom"/>
</dbReference>
<feature type="binding site" evidence="8">
    <location>
        <position position="654"/>
    </location>
    <ligand>
        <name>Ca(2+)</name>
        <dbReference type="ChEBI" id="CHEBI:29108"/>
    </ligand>
</feature>
<accession>A0A0G9HHP8</accession>
<dbReference type="KEGG" id="lrz:BJI69_19560"/>
<dbReference type="InterPro" id="IPR036852">
    <property type="entry name" value="Peptidase_S8/S53_dom_sf"/>
</dbReference>
<dbReference type="SUPFAM" id="SSF52743">
    <property type="entry name" value="Subtilisin-like"/>
    <property type="match status" value="1"/>
</dbReference>
<feature type="active site" description="Charge relay system" evidence="8">
    <location>
        <position position="332"/>
    </location>
</feature>
<feature type="binding site" evidence="8">
    <location>
        <position position="699"/>
    </location>
    <ligand>
        <name>Ca(2+)</name>
        <dbReference type="ChEBI" id="CHEBI:29108"/>
    </ligand>
</feature>
<dbReference type="InterPro" id="IPR015366">
    <property type="entry name" value="S53_propep"/>
</dbReference>
<dbReference type="PANTHER" id="PTHR14218:SF15">
    <property type="entry name" value="TRIPEPTIDYL-PEPTIDASE 1"/>
    <property type="match status" value="1"/>
</dbReference>
<keyword evidence="7" id="KW-0865">Zymogen</keyword>
<dbReference type="SMART" id="SM00944">
    <property type="entry name" value="Pro-kuma_activ"/>
    <property type="match status" value="1"/>
</dbReference>
<dbReference type="InterPro" id="IPR023828">
    <property type="entry name" value="Peptidase_S8_Ser-AS"/>
</dbReference>
<protein>
    <submittedName>
        <fullName evidence="9">Uncharacterized protein</fullName>
    </submittedName>
</protein>
<reference evidence="10" key="1">
    <citation type="submission" date="2016-09" db="EMBL/GenBank/DDBJ databases">
        <authorList>
            <person name="Lysoe E."/>
        </authorList>
    </citation>
    <scope>NUCLEOTIDE SEQUENCE [LARGE SCALE GENOMIC DNA]</scope>
    <source>
        <strain evidence="10">LJ96T</strain>
    </source>
</reference>
<dbReference type="PANTHER" id="PTHR14218">
    <property type="entry name" value="PROTEASE S8 TRIPEPTIDYL PEPTIDASE I CLN2"/>
    <property type="match status" value="1"/>
</dbReference>
<dbReference type="Pfam" id="PF00082">
    <property type="entry name" value="Peptidase_S8"/>
    <property type="match status" value="1"/>
</dbReference>
<dbReference type="GO" id="GO:0008240">
    <property type="term" value="F:tripeptidyl-peptidase activity"/>
    <property type="evidence" value="ECO:0007669"/>
    <property type="project" value="TreeGrafter"/>
</dbReference>
<keyword evidence="4 8" id="KW-0378">Hydrolase</keyword>
<dbReference type="CDD" id="cd11377">
    <property type="entry name" value="Pro-peptidase_S53"/>
    <property type="match status" value="1"/>
</dbReference>
<dbReference type="AlphaFoldDB" id="A0A0G9HHP8"/>
<feature type="binding site" evidence="8">
    <location>
        <position position="701"/>
    </location>
    <ligand>
        <name>Ca(2+)</name>
        <dbReference type="ChEBI" id="CHEBI:29108"/>
    </ligand>
</feature>
<dbReference type="InterPro" id="IPR028994">
    <property type="entry name" value="Integrin_alpha_N"/>
</dbReference>
<keyword evidence="3" id="KW-0732">Signal</keyword>
<dbReference type="GO" id="GO:0046872">
    <property type="term" value="F:metal ion binding"/>
    <property type="evidence" value="ECO:0007669"/>
    <property type="project" value="UniProtKB-UniRule"/>
</dbReference>
<dbReference type="GO" id="GO:0004252">
    <property type="term" value="F:serine-type endopeptidase activity"/>
    <property type="evidence" value="ECO:0007669"/>
    <property type="project" value="UniProtKB-UniRule"/>
</dbReference>
<evidence type="ECO:0000256" key="2">
    <source>
        <dbReference type="ARBA" id="ARBA00022723"/>
    </source>
</evidence>
<dbReference type="SUPFAM" id="SSF54897">
    <property type="entry name" value="Protease propeptides/inhibitors"/>
    <property type="match status" value="1"/>
</dbReference>
<dbReference type="Pfam" id="PF13517">
    <property type="entry name" value="FG-GAP_3"/>
    <property type="match status" value="1"/>
</dbReference>
<feature type="active site" description="Charge relay system" evidence="8">
    <location>
        <position position="336"/>
    </location>
</feature>
<dbReference type="STRING" id="1440763.BJI69_19560"/>
<dbReference type="PROSITE" id="PS51695">
    <property type="entry name" value="SEDOLISIN"/>
    <property type="match status" value="1"/>
</dbReference>
<dbReference type="InterPro" id="IPR050819">
    <property type="entry name" value="Tripeptidyl-peptidase_I"/>
</dbReference>
<feature type="active site" description="Charge relay system" evidence="8">
    <location>
        <position position="597"/>
    </location>
</feature>
<keyword evidence="10" id="KW-1185">Reference proteome</keyword>
<evidence type="ECO:0000256" key="3">
    <source>
        <dbReference type="ARBA" id="ARBA00022729"/>
    </source>
</evidence>
<keyword evidence="6 8" id="KW-0106">Calcium</keyword>
<evidence type="ECO:0000256" key="8">
    <source>
        <dbReference type="PROSITE-ProRule" id="PRU01032"/>
    </source>
</evidence>
<dbReference type="InterPro" id="IPR013517">
    <property type="entry name" value="FG-GAP"/>
</dbReference>
<keyword evidence="2 8" id="KW-0479">Metal-binding</keyword>
<dbReference type="Proteomes" id="UP000182987">
    <property type="component" value="Chromosome"/>
</dbReference>
<dbReference type="OrthoDB" id="127592at2"/>
<evidence type="ECO:0000256" key="6">
    <source>
        <dbReference type="ARBA" id="ARBA00022837"/>
    </source>
</evidence>
<dbReference type="PATRIC" id="fig|1440763.5.peg.1715"/>
<evidence type="ECO:0000256" key="4">
    <source>
        <dbReference type="ARBA" id="ARBA00022801"/>
    </source>
</evidence>
<dbReference type="CDD" id="cd04056">
    <property type="entry name" value="Peptidases_S53"/>
    <property type="match status" value="1"/>
</dbReference>
<proteinExistence type="predicted"/>
<dbReference type="SUPFAM" id="SSF69318">
    <property type="entry name" value="Integrin alpha N-terminal domain"/>
    <property type="match status" value="1"/>
</dbReference>
<dbReference type="RefSeq" id="WP_046967493.1">
    <property type="nucleotide sequence ID" value="NZ_CP017480.1"/>
</dbReference>
<sequence>MSSIIARPWLAGAALFVAAGAACDAHAAAASATVGSTSTTPLITKSVDKSQMTTLPGSVPARVRSSADAGPMGTTEVISSMTLVLKRSDDQQKRFDNYLASLDNPSSPNFHKWLTARQVGEQFGPNQKDITAVKAWLASQGLGVKNVSADGMLIRFNGSVSAVQQAFGTSLHHFTGADGKRHFANSTEQKLPTALVPVVSGVASLTDFFPKPQKKDAQPVKRNKKGEWVTAGAPSSDFNFVYQGDVQYDVVPADFGTIYNVNPLWNQSSPVRGAGETVAVLERTNVLDADVATFRHTFLPTDAKGVFTQIHPAGFAGDTSCGDPGTNADEGEAALDAEWAGAAAPDANVTLASCADSGADFGAFLAAQNLLEQDAPPPIMSLSYGECESVSAAVGDLAEAAALWSTAAAEGVTVFVSTGDAGSAGCDQNQVASSFGIAVNGLGSTPYNIAVGGTDFDDFKKTQKYWLPGNGELGASAISYIPEQTWNDSCASAQLDKVLGIANPNNACNSAAGENFLNTAGGSGGPSYVWSQPTWQQGIAGIDQNVTRALPDVSLFAANGLYGHALIFCMSDSDQGGVPCNYLDPTDSLFNSAGGTSFAAPAMAGVQALVDQASANRLGNVGPTLYGLARTQYGTVATPAAGCKANDTTCVFHDVTVGDIDVPCFAGTGDCFVKKGQQYGVVSDGGRASLVTAWKTNKGYDYATGLGSVNVTNLTNAIAAKQTRGQIIPRTWDLVGANDSANPGVGLNAVLDGKSTLLLVGPKTGNATLVRLNGSTVLDSDTWVPVQQGSQVADGFVPGDQVKAIPFDIFDGALANQTVMESDNATTHEMNLAIYSYGWADFRFPYPAGWSLVGAGLVDASAKSKQVWFNANTSKLSFWTIDCSGTLKFGRFDSLECAQSVATTVAAPAGFTPNLADLNGDGILDIVWTGPKNAIKYWINNGQGGFTKNDGSNAPAGFAFVGAGEIAGSGKTDLIWFNADTGKLRWWEMDGTTVASTKTIAAPDGYTVATIEDFDGDGLADLFWTNAKGKALLWQGVGDGFVSQQVADGEGTAYVVPSGYKVQMNRLQGVVNAAVSSGTAAQVAAVATH</sequence>